<dbReference type="Proteomes" id="UP001281410">
    <property type="component" value="Unassembled WGS sequence"/>
</dbReference>
<protein>
    <recommendedName>
        <fullName evidence="1">Reverse transcriptase domain-containing protein</fullName>
    </recommendedName>
</protein>
<dbReference type="PANTHER" id="PTHR46890:SF48">
    <property type="entry name" value="RNA-DIRECTED DNA POLYMERASE"/>
    <property type="match status" value="1"/>
</dbReference>
<dbReference type="EMBL" id="JANJYJ010000002">
    <property type="protein sequence ID" value="KAK3226386.1"/>
    <property type="molecule type" value="Genomic_DNA"/>
</dbReference>
<organism evidence="2 3">
    <name type="scientific">Dipteronia sinensis</name>
    <dbReference type="NCBI Taxonomy" id="43782"/>
    <lineage>
        <taxon>Eukaryota</taxon>
        <taxon>Viridiplantae</taxon>
        <taxon>Streptophyta</taxon>
        <taxon>Embryophyta</taxon>
        <taxon>Tracheophyta</taxon>
        <taxon>Spermatophyta</taxon>
        <taxon>Magnoliopsida</taxon>
        <taxon>eudicotyledons</taxon>
        <taxon>Gunneridae</taxon>
        <taxon>Pentapetalae</taxon>
        <taxon>rosids</taxon>
        <taxon>malvids</taxon>
        <taxon>Sapindales</taxon>
        <taxon>Sapindaceae</taxon>
        <taxon>Hippocastanoideae</taxon>
        <taxon>Acereae</taxon>
        <taxon>Dipteronia</taxon>
    </lineage>
</organism>
<gene>
    <name evidence="2" type="ORF">Dsin_006248</name>
</gene>
<evidence type="ECO:0000313" key="2">
    <source>
        <dbReference type="EMBL" id="KAK3226386.1"/>
    </source>
</evidence>
<sequence length="300" mass="33393">MDPSIPGTSVITSSLTEAICDVSSTATCSISSISASYGISFLVALANIITDCTSEATLFQHSKADWLQKKDKNTRFFHCRASARRAKNSIKVIDGIQSIVPSHLIRFLDSKFTGEEIRTVVFNMGPLKAPGKDGLLALFFQKFWGTVGQSVISACLRILNEGGSVRDLDSTVITLIPKVQMPLSMSDFRPISLCNVMYKIIAKTITNRMRVVMGTVISETQCTFIPGWLISDNTIVGFECLHRLNRRKRKKGSLALKLDMSKAYDRVEWCFIDQIMRKFSGKMGEACYGMRYDGHLLFQA</sequence>
<comment type="caution">
    <text evidence="2">The sequence shown here is derived from an EMBL/GenBank/DDBJ whole genome shotgun (WGS) entry which is preliminary data.</text>
</comment>
<evidence type="ECO:0000313" key="3">
    <source>
        <dbReference type="Proteomes" id="UP001281410"/>
    </source>
</evidence>
<reference evidence="2" key="1">
    <citation type="journal article" date="2023" name="Plant J.">
        <title>Genome sequences and population genomics provide insights into the demographic history, inbreeding, and mutation load of two 'living fossil' tree species of Dipteronia.</title>
        <authorList>
            <person name="Feng Y."/>
            <person name="Comes H.P."/>
            <person name="Chen J."/>
            <person name="Zhu S."/>
            <person name="Lu R."/>
            <person name="Zhang X."/>
            <person name="Li P."/>
            <person name="Qiu J."/>
            <person name="Olsen K.M."/>
            <person name="Qiu Y."/>
        </authorList>
    </citation>
    <scope>NUCLEOTIDE SEQUENCE</scope>
    <source>
        <strain evidence="2">NBL</strain>
    </source>
</reference>
<dbReference type="Pfam" id="PF00078">
    <property type="entry name" value="RVT_1"/>
    <property type="match status" value="1"/>
</dbReference>
<feature type="domain" description="Reverse transcriptase" evidence="1">
    <location>
        <begin position="176"/>
        <end position="291"/>
    </location>
</feature>
<dbReference type="InterPro" id="IPR052343">
    <property type="entry name" value="Retrotransposon-Effector_Assoc"/>
</dbReference>
<proteinExistence type="predicted"/>
<dbReference type="InterPro" id="IPR000477">
    <property type="entry name" value="RT_dom"/>
</dbReference>
<evidence type="ECO:0000259" key="1">
    <source>
        <dbReference type="Pfam" id="PF00078"/>
    </source>
</evidence>
<dbReference type="PANTHER" id="PTHR46890">
    <property type="entry name" value="NON-LTR RETROLELEMENT REVERSE TRANSCRIPTASE-LIKE PROTEIN-RELATED"/>
    <property type="match status" value="1"/>
</dbReference>
<accession>A0AAE0EFG2</accession>
<name>A0AAE0EFG2_9ROSI</name>
<dbReference type="AlphaFoldDB" id="A0AAE0EFG2"/>
<keyword evidence="3" id="KW-1185">Reference proteome</keyword>